<reference evidence="2 3" key="1">
    <citation type="submission" date="2019-06" db="EMBL/GenBank/DDBJ databases">
        <title>Wine fermentation using esterase from Monascus purpureus.</title>
        <authorList>
            <person name="Geng C."/>
            <person name="Zhang Y."/>
        </authorList>
    </citation>
    <scope>NUCLEOTIDE SEQUENCE [LARGE SCALE GENOMIC DNA]</scope>
    <source>
        <strain evidence="2">HQ1</strain>
    </source>
</reference>
<dbReference type="STRING" id="5098.A0A507QWV0"/>
<organism evidence="2 3">
    <name type="scientific">Monascus purpureus</name>
    <name type="common">Red mold</name>
    <name type="synonym">Monascus anka</name>
    <dbReference type="NCBI Taxonomy" id="5098"/>
    <lineage>
        <taxon>Eukaryota</taxon>
        <taxon>Fungi</taxon>
        <taxon>Dikarya</taxon>
        <taxon>Ascomycota</taxon>
        <taxon>Pezizomycotina</taxon>
        <taxon>Eurotiomycetes</taxon>
        <taxon>Eurotiomycetidae</taxon>
        <taxon>Eurotiales</taxon>
        <taxon>Aspergillaceae</taxon>
        <taxon>Monascus</taxon>
    </lineage>
</organism>
<feature type="region of interest" description="Disordered" evidence="1">
    <location>
        <begin position="346"/>
        <end position="400"/>
    </location>
</feature>
<name>A0A507QWV0_MONPU</name>
<evidence type="ECO:0000313" key="2">
    <source>
        <dbReference type="EMBL" id="TQB74095.1"/>
    </source>
</evidence>
<dbReference type="EMBL" id="VIFY01000035">
    <property type="protein sequence ID" value="TQB74095.1"/>
    <property type="molecule type" value="Genomic_DNA"/>
</dbReference>
<comment type="caution">
    <text evidence="2">The sequence shown here is derived from an EMBL/GenBank/DDBJ whole genome shotgun (WGS) entry which is preliminary data.</text>
</comment>
<protein>
    <submittedName>
        <fullName evidence="2">Uncharacterized protein</fullName>
    </submittedName>
</protein>
<dbReference type="Proteomes" id="UP000319663">
    <property type="component" value="Unassembled WGS sequence"/>
</dbReference>
<evidence type="ECO:0000256" key="1">
    <source>
        <dbReference type="SAM" id="MobiDB-lite"/>
    </source>
</evidence>
<dbReference type="AlphaFoldDB" id="A0A507QWV0"/>
<sequence length="595" mass="66762">MAMMSRTKPSVVSISIAAIRHARSLFPTQTAFAFSSCLALEHPSTTLAMEKQGRASLPPYRPAEALPFELAQHCGIYFEEKLYTQALNLLSNILVSGAPAWSRAFVPSSAHLAIAVTLLVHPTTTTRAKTAEEKEAPSAALRLLRLVNTYVGSISARFDVAFSFTHFVSSRHGTRRRVTEEEELSNELQDDGMKPIDSTLAQSASLWSRAEDFWHVVGWAFNCSVLHPERWERWHLWLQFMCEVLEDDWKERLRRFEDAMAEDTDPTASRQVQHEQILKESLIFRYLTSGSVGYGRSRRILRAILADGSPSSVNEFHEVFKNELKMPKKETENLKKRAAQVNIDEDQYGDYLSNEDDDGSEDSAEIKKEDALRKSKRSKKTPRKPDSDADTGLDSPGSLQLDGSVSSLGGFTSLALRQRLMSLLSNVSDHLPTSFIALEDLYHLFVENIRHLSLPAFHAFISPSTLPHFSPEAQTTLCEFMLFHLRESSAPDSGEEYLNQEKLEKCFLPYAASSTGVIDNTKMSIALESLLVLLAEGDLLEVTPELKKAVEEGIAARAAKAQTDNRKNRKVDNIAYSWLMESAERLMFLVNSLLV</sequence>
<feature type="compositionally biased region" description="Acidic residues" evidence="1">
    <location>
        <begin position="346"/>
        <end position="363"/>
    </location>
</feature>
<accession>A0A507QWV0</accession>
<proteinExistence type="predicted"/>
<feature type="compositionally biased region" description="Basic and acidic residues" evidence="1">
    <location>
        <begin position="364"/>
        <end position="373"/>
    </location>
</feature>
<gene>
    <name evidence="2" type="ORF">MPDQ_005152</name>
</gene>
<evidence type="ECO:0000313" key="3">
    <source>
        <dbReference type="Proteomes" id="UP000319663"/>
    </source>
</evidence>
<keyword evidence="3" id="KW-1185">Reference proteome</keyword>